<dbReference type="AlphaFoldDB" id="A0A1M4ZQ86"/>
<dbReference type="PRINTS" id="PR00143">
    <property type="entry name" value="CITRTSNTHASE"/>
</dbReference>
<evidence type="ECO:0000256" key="5">
    <source>
        <dbReference type="PIRNR" id="PIRNR001369"/>
    </source>
</evidence>
<comment type="similarity">
    <text evidence="2 5">Belongs to the citrate synthase family.</text>
</comment>
<dbReference type="InterPro" id="IPR036969">
    <property type="entry name" value="Citrate_synthase_sf"/>
</dbReference>
<dbReference type="GO" id="GO:0005829">
    <property type="term" value="C:cytosol"/>
    <property type="evidence" value="ECO:0007669"/>
    <property type="project" value="TreeGrafter"/>
</dbReference>
<gene>
    <name evidence="7" type="ORF">SAMN05444274_10424</name>
</gene>
<evidence type="ECO:0000256" key="2">
    <source>
        <dbReference type="ARBA" id="ARBA00010566"/>
    </source>
</evidence>
<dbReference type="UniPathway" id="UPA00223"/>
<dbReference type="PIRSF" id="PIRSF001369">
    <property type="entry name" value="Citrate_synth"/>
    <property type="match status" value="1"/>
</dbReference>
<dbReference type="Gene3D" id="1.10.580.10">
    <property type="entry name" value="Citrate Synthase, domain 1"/>
    <property type="match status" value="1"/>
</dbReference>
<dbReference type="GO" id="GO:0036440">
    <property type="term" value="F:citrate synthase activity"/>
    <property type="evidence" value="ECO:0007669"/>
    <property type="project" value="UniProtKB-EC"/>
</dbReference>
<organism evidence="7 8">
    <name type="scientific">Mariniphaga anaerophila</name>
    <dbReference type="NCBI Taxonomy" id="1484053"/>
    <lineage>
        <taxon>Bacteria</taxon>
        <taxon>Pseudomonadati</taxon>
        <taxon>Bacteroidota</taxon>
        <taxon>Bacteroidia</taxon>
        <taxon>Marinilabiliales</taxon>
        <taxon>Prolixibacteraceae</taxon>
        <taxon>Mariniphaga</taxon>
    </lineage>
</organism>
<sequence>MSKSGIPSVVKNLSESVEKASKIDPTLFEKFNVKRGLRNADHSGVLVGLTNIGDVVGYKKEGDVLVPTEGKLFYRGIDVEELVNGATEQKRHGFDEVTYLLLSGKLPSGNELGSFMEYMGALRKLPDGFTNSMILANKGENIMNILARTVLALYTLDDNAEDISTGNLVDQSLNLIAKFPTIIAYSYHSMRHFYQNKTLSIRHPNPDLSTAENFLMMMKGEGKYTRLEADILDLALILHAEHGGGNNSTFTIRVTSSTHTDTYSAVASALGSLKGPLHGGANHKVLCMMDNIKKNVKHWDDKQEVSDYLIKILNKQANDLSGKIYGIGHAVYTISDPRAKLLKKQARELAKEKGRLEEYELYEMIENLAPQIFYDYKGDKVAKRVCANVDFYSGFVYNCIGIKEPLYTPLFAMSRISGWCAHRLEELTFGSGRIIRPAYKNVFPLQNYISLDDRN</sequence>
<dbReference type="Pfam" id="PF00285">
    <property type="entry name" value="Citrate_synt"/>
    <property type="match status" value="1"/>
</dbReference>
<dbReference type="NCBIfam" id="NF010635">
    <property type="entry name" value="PRK14032.1"/>
    <property type="match status" value="1"/>
</dbReference>
<dbReference type="InterPro" id="IPR024176">
    <property type="entry name" value="Citrate_synthase_bac-typ"/>
</dbReference>
<dbReference type="STRING" id="1484053.SAMN05444274_10424"/>
<dbReference type="RefSeq" id="WP_073000950.1">
    <property type="nucleotide sequence ID" value="NZ_FQUM01000004.1"/>
</dbReference>
<evidence type="ECO:0000313" key="8">
    <source>
        <dbReference type="Proteomes" id="UP000184164"/>
    </source>
</evidence>
<evidence type="ECO:0000256" key="3">
    <source>
        <dbReference type="ARBA" id="ARBA00022679"/>
    </source>
</evidence>
<accession>A0A1M4ZQ86</accession>
<keyword evidence="3 5" id="KW-0808">Transferase</keyword>
<name>A0A1M4ZQ86_9BACT</name>
<dbReference type="Gene3D" id="1.10.230.10">
    <property type="entry name" value="Cytochrome P450-Terp, domain 2"/>
    <property type="match status" value="1"/>
</dbReference>
<dbReference type="OrthoDB" id="9800864at2"/>
<dbReference type="SUPFAM" id="SSF48256">
    <property type="entry name" value="Citrate synthase"/>
    <property type="match status" value="1"/>
</dbReference>
<proteinExistence type="inferred from homology"/>
<feature type="active site" evidence="6">
    <location>
        <position position="329"/>
    </location>
</feature>
<protein>
    <recommendedName>
        <fullName evidence="5">Citrate synthase</fullName>
    </recommendedName>
</protein>
<reference evidence="7 8" key="1">
    <citation type="submission" date="2016-11" db="EMBL/GenBank/DDBJ databases">
        <authorList>
            <person name="Jaros S."/>
            <person name="Januszkiewicz K."/>
            <person name="Wedrychowicz H."/>
        </authorList>
    </citation>
    <scope>NUCLEOTIDE SEQUENCE [LARGE SCALE GENOMIC DNA]</scope>
    <source>
        <strain evidence="7 8">DSM 26910</strain>
    </source>
</reference>
<dbReference type="PANTHER" id="PTHR11739">
    <property type="entry name" value="CITRATE SYNTHASE"/>
    <property type="match status" value="1"/>
</dbReference>
<dbReference type="EMBL" id="FQUM01000004">
    <property type="protein sequence ID" value="SHF20164.1"/>
    <property type="molecule type" value="Genomic_DNA"/>
</dbReference>
<dbReference type="PANTHER" id="PTHR11739:SF4">
    <property type="entry name" value="CITRATE SYNTHASE, PEROXISOMAL"/>
    <property type="match status" value="1"/>
</dbReference>
<comment type="catalytic activity">
    <reaction evidence="4">
        <text>oxaloacetate + acetyl-CoA + H2O = citrate + CoA + H(+)</text>
        <dbReference type="Rhea" id="RHEA:16845"/>
        <dbReference type="ChEBI" id="CHEBI:15377"/>
        <dbReference type="ChEBI" id="CHEBI:15378"/>
        <dbReference type="ChEBI" id="CHEBI:16452"/>
        <dbReference type="ChEBI" id="CHEBI:16947"/>
        <dbReference type="ChEBI" id="CHEBI:57287"/>
        <dbReference type="ChEBI" id="CHEBI:57288"/>
        <dbReference type="EC" id="2.3.3.16"/>
    </reaction>
</comment>
<evidence type="ECO:0000256" key="6">
    <source>
        <dbReference type="PIRSR" id="PIRSR001369-1"/>
    </source>
</evidence>
<dbReference type="InterPro" id="IPR002020">
    <property type="entry name" value="Citrate_synthase"/>
</dbReference>
<dbReference type="InterPro" id="IPR016143">
    <property type="entry name" value="Citrate_synth-like_sm_a-sub"/>
</dbReference>
<dbReference type="GO" id="GO:0005975">
    <property type="term" value="P:carbohydrate metabolic process"/>
    <property type="evidence" value="ECO:0007669"/>
    <property type="project" value="TreeGrafter"/>
</dbReference>
<feature type="active site" evidence="6">
    <location>
        <position position="390"/>
    </location>
</feature>
<keyword evidence="8" id="KW-1185">Reference proteome</keyword>
<dbReference type="InterPro" id="IPR016142">
    <property type="entry name" value="Citrate_synth-like_lrg_a-sub"/>
</dbReference>
<comment type="pathway">
    <text evidence="1">Carbohydrate metabolism; tricarboxylic acid cycle; isocitrate from oxaloacetate: step 1/2.</text>
</comment>
<evidence type="ECO:0000256" key="4">
    <source>
        <dbReference type="ARBA" id="ARBA00049288"/>
    </source>
</evidence>
<dbReference type="Proteomes" id="UP000184164">
    <property type="component" value="Unassembled WGS sequence"/>
</dbReference>
<dbReference type="GO" id="GO:0006099">
    <property type="term" value="P:tricarboxylic acid cycle"/>
    <property type="evidence" value="ECO:0007669"/>
    <property type="project" value="UniProtKB-UniPathway"/>
</dbReference>
<evidence type="ECO:0000313" key="7">
    <source>
        <dbReference type="EMBL" id="SHF20164.1"/>
    </source>
</evidence>
<evidence type="ECO:0000256" key="1">
    <source>
        <dbReference type="ARBA" id="ARBA00004751"/>
    </source>
</evidence>